<feature type="domain" description="Protein kinase" evidence="8">
    <location>
        <begin position="950"/>
        <end position="1229"/>
    </location>
</feature>
<feature type="binding site" evidence="6">
    <location>
        <position position="977"/>
    </location>
    <ligand>
        <name>ATP</name>
        <dbReference type="ChEBI" id="CHEBI:30616"/>
    </ligand>
</feature>
<dbReference type="GO" id="GO:0005524">
    <property type="term" value="F:ATP binding"/>
    <property type="evidence" value="ECO:0007669"/>
    <property type="project" value="UniProtKB-UniRule"/>
</dbReference>
<feature type="region of interest" description="Disordered" evidence="7">
    <location>
        <begin position="482"/>
        <end position="504"/>
    </location>
</feature>
<dbReference type="Proteomes" id="UP000734854">
    <property type="component" value="Unassembled WGS sequence"/>
</dbReference>
<name>A0A8J5H3E2_ZINOF</name>
<dbReference type="SUPFAM" id="SSF56112">
    <property type="entry name" value="Protein kinase-like (PK-like)"/>
    <property type="match status" value="1"/>
</dbReference>
<dbReference type="FunFam" id="3.10.20.90:FF:000058">
    <property type="entry name" value="Octicosapeptide/phox/Bem1p domain kinase superfamily protein"/>
    <property type="match status" value="1"/>
</dbReference>
<dbReference type="InterPro" id="IPR000270">
    <property type="entry name" value="PB1_dom"/>
</dbReference>
<dbReference type="PROSITE" id="PS50011">
    <property type="entry name" value="PROTEIN_KINASE_DOM"/>
    <property type="match status" value="1"/>
</dbReference>
<feature type="compositionally biased region" description="Basic and acidic residues" evidence="7">
    <location>
        <begin position="15"/>
        <end position="25"/>
    </location>
</feature>
<evidence type="ECO:0000256" key="5">
    <source>
        <dbReference type="ARBA" id="ARBA00022840"/>
    </source>
</evidence>
<reference evidence="9 10" key="1">
    <citation type="submission" date="2020-08" db="EMBL/GenBank/DDBJ databases">
        <title>Plant Genome Project.</title>
        <authorList>
            <person name="Zhang R.-G."/>
        </authorList>
    </citation>
    <scope>NUCLEOTIDE SEQUENCE [LARGE SCALE GENOMIC DNA]</scope>
    <source>
        <tissue evidence="9">Rhizome</tissue>
    </source>
</reference>
<gene>
    <name evidence="9" type="ORF">ZIOFF_025992</name>
</gene>
<dbReference type="PANTHER" id="PTHR23257">
    <property type="entry name" value="SERINE-THREONINE PROTEIN KINASE"/>
    <property type="match status" value="1"/>
</dbReference>
<dbReference type="InterPro" id="IPR001245">
    <property type="entry name" value="Ser-Thr/Tyr_kinase_cat_dom"/>
</dbReference>
<dbReference type="Gene3D" id="1.10.510.10">
    <property type="entry name" value="Transferase(Phosphotransferase) domain 1"/>
    <property type="match status" value="1"/>
</dbReference>
<dbReference type="EMBL" id="JACMSC010000007">
    <property type="protein sequence ID" value="KAG6515563.1"/>
    <property type="molecule type" value="Genomic_DNA"/>
</dbReference>
<feature type="compositionally biased region" description="Basic and acidic residues" evidence="7">
    <location>
        <begin position="854"/>
        <end position="866"/>
    </location>
</feature>
<keyword evidence="2" id="KW-0808">Transferase</keyword>
<dbReference type="CDD" id="cd06410">
    <property type="entry name" value="PB1_UP2"/>
    <property type="match status" value="1"/>
</dbReference>
<dbReference type="Gene3D" id="3.10.20.90">
    <property type="entry name" value="Phosphatidylinositol 3-kinase Catalytic Subunit, Chain A, domain 1"/>
    <property type="match status" value="1"/>
</dbReference>
<dbReference type="CDD" id="cd13999">
    <property type="entry name" value="STKc_MAP3K-like"/>
    <property type="match status" value="1"/>
</dbReference>
<keyword evidence="4" id="KW-0418">Kinase</keyword>
<dbReference type="SUPFAM" id="SSF54277">
    <property type="entry name" value="CAD &amp; PB1 domains"/>
    <property type="match status" value="1"/>
</dbReference>
<dbReference type="InterPro" id="IPR008271">
    <property type="entry name" value="Ser/Thr_kinase_AS"/>
</dbReference>
<keyword evidence="3 6" id="KW-0547">Nucleotide-binding</keyword>
<evidence type="ECO:0000256" key="7">
    <source>
        <dbReference type="SAM" id="MobiDB-lite"/>
    </source>
</evidence>
<evidence type="ECO:0000313" key="9">
    <source>
        <dbReference type="EMBL" id="KAG6515563.1"/>
    </source>
</evidence>
<sequence length="1237" mass="135268">MACDRRDPYPSGPSDADHPSTSGDRRVKLRYSYGGTILPRLSDGALRYVGGETRILTVNREASLPEILRKMTEAYGGPVVLRYQLPDEDLDALISVSTSEDLENMMEEYDKLAAENPNAKLRVFLFSPSDVSGSGSDPLAPYHDLQDTGARYLEAVNGLDLSIRRRDSVASFPSTQNSDVLTAVEALVNEGISPVHSPTGTSARYASKPNFAGQDVPDLILTTNYNDQIQILSSTQSELPPSVPNQHKFLNPVQVEFPSATPIVPQPYIDQQHDHLQPFVGVESPSQINVAVAPNAYILPNSTTAQVGNGMTRVDFQTDLNAGKIMRIPGDAKLQPLSKLPPLPPPHFFAPNVERRPVPALSPVLTAKFEDCSLCQKALPHAHSDTLINDQGNSHKHAISEANTLLQSLSAEDLTKRVPLQTADSGVDIQAKNLSNLSTAAPWNRELSETAPATSQIIVKSPVNSTYLDHAKTPLPPVFVGLPDASQLSSGTESNPEKSHKEDLVQKQQQLPVNCDHSNIVPITASLATPHNPLGAFLIPQSHEEDSSQQQMPLLQNIGFHNYPFNQGFIHKSFVANANLPRHLDVRALYSHGWPMDGMMQPLSMNPPGAPGFSGYPRPAAVLSDVGISKDLNSGQTPLFMMNSHNAGLLDIGSELSISNPLIASGIVPEGNSSLLSSQLPAMSRDVSYRQSVQLSDSIQTPHIIGNHELYSYHHETGAGPRGMFNYADPVHDNDTSNKNLNDKKDDIPSVSPAEVLTNSNGSIPQNGNALLHHNTDQIQQVVSPDQLVSDMDPQKLLESKILPSRPSNASTATQELSNRNYPVNSIRSELSTPVAVSVQMPSSLNMDASTEPHPLKGDAHSKEDIPNTEGRTSASALTLQSSELPVPIFDSHETKDTTHSSFRESAIIEDKIATDEKKETKTKQLEKAKNVFPNIDEIGNLQVIKNSDLEELQELGSGSFGTVYHGKWRGTDVAIKRINDRVFSGNSSEQDRARADFLNEACKLGSLHHPNVVAFYGIVLDGPGGSIATVTEFMVNGSLRRALQKNEKMLDRRRRLLIAMDVAFGMEYLHSKNIIHFDLKSDNLLVNLRDPQRPICKVKHGSMLLKHTVQVADLGLSKLKYETLMSGGMRGTLPWMAPELLGGKDIKYSEKVDVFSFGIVMWELITGDEPYRDMHYGLIIGGILNDTLRPPVPESCDPEWKSLMEQCWGTEPSQRPSFTDIANRLRALAASLPQKG</sequence>
<dbReference type="GO" id="GO:0007165">
    <property type="term" value="P:signal transduction"/>
    <property type="evidence" value="ECO:0007669"/>
    <property type="project" value="TreeGrafter"/>
</dbReference>
<dbReference type="GO" id="GO:0004674">
    <property type="term" value="F:protein serine/threonine kinase activity"/>
    <property type="evidence" value="ECO:0007669"/>
    <property type="project" value="UniProtKB-KW"/>
</dbReference>
<keyword evidence="10" id="KW-1185">Reference proteome</keyword>
<dbReference type="AlphaFoldDB" id="A0A8J5H3E2"/>
<dbReference type="Gene3D" id="3.30.200.20">
    <property type="entry name" value="Phosphorylase Kinase, domain 1"/>
    <property type="match status" value="1"/>
</dbReference>
<feature type="compositionally biased region" description="Basic and acidic residues" evidence="7">
    <location>
        <begin position="495"/>
        <end position="504"/>
    </location>
</feature>
<dbReference type="PANTHER" id="PTHR23257:SF797">
    <property type="entry name" value="KINASE SUPERFAMILY WITH OCTICOSAPEPTIDE_PHOX_BEM1P DOMAIN-CONTAINING PROTEIN"/>
    <property type="match status" value="1"/>
</dbReference>
<protein>
    <recommendedName>
        <fullName evidence="8">Protein kinase domain-containing protein</fullName>
    </recommendedName>
</protein>
<dbReference type="InterPro" id="IPR050167">
    <property type="entry name" value="Ser_Thr_protein_kinase"/>
</dbReference>
<keyword evidence="5 6" id="KW-0067">ATP-binding</keyword>
<accession>A0A8J5H3E2</accession>
<evidence type="ECO:0000259" key="8">
    <source>
        <dbReference type="PROSITE" id="PS50011"/>
    </source>
</evidence>
<dbReference type="PROSITE" id="PS00107">
    <property type="entry name" value="PROTEIN_KINASE_ATP"/>
    <property type="match status" value="1"/>
</dbReference>
<proteinExistence type="predicted"/>
<comment type="caution">
    <text evidence="9">The sequence shown here is derived from an EMBL/GenBank/DDBJ whole genome shotgun (WGS) entry which is preliminary data.</text>
</comment>
<evidence type="ECO:0000256" key="1">
    <source>
        <dbReference type="ARBA" id="ARBA00022527"/>
    </source>
</evidence>
<dbReference type="Pfam" id="PF00564">
    <property type="entry name" value="PB1"/>
    <property type="match status" value="1"/>
</dbReference>
<feature type="region of interest" description="Disordered" evidence="7">
    <location>
        <begin position="848"/>
        <end position="875"/>
    </location>
</feature>
<keyword evidence="1" id="KW-0723">Serine/threonine-protein kinase</keyword>
<dbReference type="InterPro" id="IPR017441">
    <property type="entry name" value="Protein_kinase_ATP_BS"/>
</dbReference>
<dbReference type="SMART" id="SM00666">
    <property type="entry name" value="PB1"/>
    <property type="match status" value="1"/>
</dbReference>
<organism evidence="9 10">
    <name type="scientific">Zingiber officinale</name>
    <name type="common">Ginger</name>
    <name type="synonym">Amomum zingiber</name>
    <dbReference type="NCBI Taxonomy" id="94328"/>
    <lineage>
        <taxon>Eukaryota</taxon>
        <taxon>Viridiplantae</taxon>
        <taxon>Streptophyta</taxon>
        <taxon>Embryophyta</taxon>
        <taxon>Tracheophyta</taxon>
        <taxon>Spermatophyta</taxon>
        <taxon>Magnoliopsida</taxon>
        <taxon>Liliopsida</taxon>
        <taxon>Zingiberales</taxon>
        <taxon>Zingiberaceae</taxon>
        <taxon>Zingiber</taxon>
    </lineage>
</organism>
<dbReference type="InterPro" id="IPR011009">
    <property type="entry name" value="Kinase-like_dom_sf"/>
</dbReference>
<dbReference type="InterPro" id="IPR000719">
    <property type="entry name" value="Prot_kinase_dom"/>
</dbReference>
<dbReference type="PROSITE" id="PS00108">
    <property type="entry name" value="PROTEIN_KINASE_ST"/>
    <property type="match status" value="1"/>
</dbReference>
<evidence type="ECO:0000256" key="6">
    <source>
        <dbReference type="PROSITE-ProRule" id="PRU10141"/>
    </source>
</evidence>
<dbReference type="GO" id="GO:0005737">
    <property type="term" value="C:cytoplasm"/>
    <property type="evidence" value="ECO:0007669"/>
    <property type="project" value="TreeGrafter"/>
</dbReference>
<feature type="region of interest" description="Disordered" evidence="7">
    <location>
        <begin position="1"/>
        <end position="25"/>
    </location>
</feature>
<evidence type="ECO:0000256" key="4">
    <source>
        <dbReference type="ARBA" id="ARBA00022777"/>
    </source>
</evidence>
<evidence type="ECO:0000256" key="3">
    <source>
        <dbReference type="ARBA" id="ARBA00022741"/>
    </source>
</evidence>
<evidence type="ECO:0000313" key="10">
    <source>
        <dbReference type="Proteomes" id="UP000734854"/>
    </source>
</evidence>
<evidence type="ECO:0000256" key="2">
    <source>
        <dbReference type="ARBA" id="ARBA00022679"/>
    </source>
</evidence>
<dbReference type="PRINTS" id="PR00109">
    <property type="entry name" value="TYRKINASE"/>
</dbReference>
<dbReference type="Pfam" id="PF07714">
    <property type="entry name" value="PK_Tyr_Ser-Thr"/>
    <property type="match status" value="1"/>
</dbReference>
<dbReference type="SMART" id="SM00220">
    <property type="entry name" value="S_TKc"/>
    <property type="match status" value="1"/>
</dbReference>